<dbReference type="SUPFAM" id="SSF55874">
    <property type="entry name" value="ATPase domain of HSP90 chaperone/DNA topoisomerase II/histidine kinase"/>
    <property type="match status" value="1"/>
</dbReference>
<dbReference type="InterPro" id="IPR036097">
    <property type="entry name" value="HisK_dim/P_sf"/>
</dbReference>
<dbReference type="SUPFAM" id="SSF47384">
    <property type="entry name" value="Homodimeric domain of signal transducing histidine kinase"/>
    <property type="match status" value="1"/>
</dbReference>
<evidence type="ECO:0000256" key="10">
    <source>
        <dbReference type="ARBA" id="ARBA00023136"/>
    </source>
</evidence>
<evidence type="ECO:0000313" key="14">
    <source>
        <dbReference type="EMBL" id="TLQ00354.1"/>
    </source>
</evidence>
<dbReference type="SMART" id="SM00388">
    <property type="entry name" value="HisKA"/>
    <property type="match status" value="1"/>
</dbReference>
<dbReference type="Gene3D" id="3.30.565.10">
    <property type="entry name" value="Histidine kinase-like ATPase, C-terminal domain"/>
    <property type="match status" value="1"/>
</dbReference>
<dbReference type="Pfam" id="PF00512">
    <property type="entry name" value="HisKA"/>
    <property type="match status" value="1"/>
</dbReference>
<evidence type="ECO:0000256" key="9">
    <source>
        <dbReference type="ARBA" id="ARBA00023012"/>
    </source>
</evidence>
<dbReference type="PANTHER" id="PTHR45436:SF5">
    <property type="entry name" value="SENSOR HISTIDINE KINASE TRCS"/>
    <property type="match status" value="1"/>
</dbReference>
<proteinExistence type="predicted"/>
<protein>
    <recommendedName>
        <fullName evidence="3">histidine kinase</fullName>
        <ecNumber evidence="3">2.7.13.3</ecNumber>
    </recommendedName>
</protein>
<dbReference type="EC" id="2.7.13.3" evidence="3"/>
<dbReference type="Pfam" id="PF00672">
    <property type="entry name" value="HAMP"/>
    <property type="match status" value="1"/>
</dbReference>
<evidence type="ECO:0000256" key="7">
    <source>
        <dbReference type="ARBA" id="ARBA00022777"/>
    </source>
</evidence>
<dbReference type="InterPro" id="IPR005467">
    <property type="entry name" value="His_kinase_dom"/>
</dbReference>
<keyword evidence="4" id="KW-0597">Phosphoprotein</keyword>
<dbReference type="AlphaFoldDB" id="A0A5R9BI53"/>
<dbReference type="GO" id="GO:0000155">
    <property type="term" value="F:phosphorelay sensor kinase activity"/>
    <property type="evidence" value="ECO:0007669"/>
    <property type="project" value="InterPro"/>
</dbReference>
<evidence type="ECO:0000256" key="11">
    <source>
        <dbReference type="SAM" id="Phobius"/>
    </source>
</evidence>
<feature type="domain" description="Histidine kinase" evidence="12">
    <location>
        <begin position="271"/>
        <end position="477"/>
    </location>
</feature>
<dbReference type="CDD" id="cd06225">
    <property type="entry name" value="HAMP"/>
    <property type="match status" value="1"/>
</dbReference>
<evidence type="ECO:0000256" key="6">
    <source>
        <dbReference type="ARBA" id="ARBA00022692"/>
    </source>
</evidence>
<dbReference type="InterPro" id="IPR004358">
    <property type="entry name" value="Sig_transdc_His_kin-like_C"/>
</dbReference>
<dbReference type="Pfam" id="PF02518">
    <property type="entry name" value="HATPase_c"/>
    <property type="match status" value="1"/>
</dbReference>
<dbReference type="Proteomes" id="UP000310458">
    <property type="component" value="Unassembled WGS sequence"/>
</dbReference>
<evidence type="ECO:0000313" key="15">
    <source>
        <dbReference type="Proteomes" id="UP000310458"/>
    </source>
</evidence>
<dbReference type="EMBL" id="VAVZ01000003">
    <property type="protein sequence ID" value="TLQ00354.1"/>
    <property type="molecule type" value="Genomic_DNA"/>
</dbReference>
<evidence type="ECO:0000256" key="5">
    <source>
        <dbReference type="ARBA" id="ARBA00022679"/>
    </source>
</evidence>
<keyword evidence="15" id="KW-1185">Reference proteome</keyword>
<gene>
    <name evidence="14" type="ORF">FEF26_01690</name>
</gene>
<dbReference type="Gene3D" id="1.10.287.130">
    <property type="match status" value="1"/>
</dbReference>
<accession>A0A5R9BI53</accession>
<keyword evidence="5" id="KW-0808">Transferase</keyword>
<comment type="catalytic activity">
    <reaction evidence="1">
        <text>ATP + protein L-histidine = ADP + protein N-phospho-L-histidine.</text>
        <dbReference type="EC" id="2.7.13.3"/>
    </reaction>
</comment>
<dbReference type="CDD" id="cd00082">
    <property type="entry name" value="HisKA"/>
    <property type="match status" value="1"/>
</dbReference>
<evidence type="ECO:0000256" key="4">
    <source>
        <dbReference type="ARBA" id="ARBA00022553"/>
    </source>
</evidence>
<keyword evidence="9" id="KW-0902">Two-component regulatory system</keyword>
<evidence type="ECO:0000256" key="2">
    <source>
        <dbReference type="ARBA" id="ARBA00004236"/>
    </source>
</evidence>
<keyword evidence="10 11" id="KW-0472">Membrane</keyword>
<reference evidence="14 15" key="1">
    <citation type="submission" date="2019-05" db="EMBL/GenBank/DDBJ databases">
        <title>Nesterenkonia sp. GY074 isolated from the Southern Atlantic Ocean.</title>
        <authorList>
            <person name="Zhang G."/>
        </authorList>
    </citation>
    <scope>NUCLEOTIDE SEQUENCE [LARGE SCALE GENOMIC DNA]</scope>
    <source>
        <strain evidence="14 15">GY074</strain>
    </source>
</reference>
<keyword evidence="6 11" id="KW-0812">Transmembrane</keyword>
<dbReference type="PANTHER" id="PTHR45436">
    <property type="entry name" value="SENSOR HISTIDINE KINASE YKOH"/>
    <property type="match status" value="1"/>
</dbReference>
<organism evidence="14 15">
    <name type="scientific">Nesterenkonia salmonea</name>
    <dbReference type="NCBI Taxonomy" id="1804987"/>
    <lineage>
        <taxon>Bacteria</taxon>
        <taxon>Bacillati</taxon>
        <taxon>Actinomycetota</taxon>
        <taxon>Actinomycetes</taxon>
        <taxon>Micrococcales</taxon>
        <taxon>Micrococcaceae</taxon>
        <taxon>Nesterenkonia</taxon>
    </lineage>
</organism>
<dbReference type="InterPro" id="IPR050428">
    <property type="entry name" value="TCS_sensor_his_kinase"/>
</dbReference>
<dbReference type="InterPro" id="IPR003661">
    <property type="entry name" value="HisK_dim/P_dom"/>
</dbReference>
<evidence type="ECO:0000256" key="1">
    <source>
        <dbReference type="ARBA" id="ARBA00000085"/>
    </source>
</evidence>
<dbReference type="FunFam" id="3.30.565.10:FF:000006">
    <property type="entry name" value="Sensor histidine kinase WalK"/>
    <property type="match status" value="1"/>
</dbReference>
<name>A0A5R9BI53_9MICC</name>
<dbReference type="PROSITE" id="PS50885">
    <property type="entry name" value="HAMP"/>
    <property type="match status" value="1"/>
</dbReference>
<dbReference type="OrthoDB" id="9786919at2"/>
<comment type="subcellular location">
    <subcellularLocation>
        <location evidence="2">Cell membrane</location>
    </subcellularLocation>
</comment>
<keyword evidence="8 11" id="KW-1133">Transmembrane helix</keyword>
<dbReference type="SUPFAM" id="SSF158472">
    <property type="entry name" value="HAMP domain-like"/>
    <property type="match status" value="1"/>
</dbReference>
<evidence type="ECO:0000256" key="3">
    <source>
        <dbReference type="ARBA" id="ARBA00012438"/>
    </source>
</evidence>
<dbReference type="InterPro" id="IPR036890">
    <property type="entry name" value="HATPase_C_sf"/>
</dbReference>
<dbReference type="InterPro" id="IPR003594">
    <property type="entry name" value="HATPase_dom"/>
</dbReference>
<keyword evidence="7 14" id="KW-0418">Kinase</keyword>
<dbReference type="InterPro" id="IPR003660">
    <property type="entry name" value="HAMP_dom"/>
</dbReference>
<feature type="domain" description="HAMP" evidence="13">
    <location>
        <begin position="211"/>
        <end position="263"/>
    </location>
</feature>
<comment type="caution">
    <text evidence="14">The sequence shown here is derived from an EMBL/GenBank/DDBJ whole genome shotgun (WGS) entry which is preliminary data.</text>
</comment>
<dbReference type="PROSITE" id="PS50109">
    <property type="entry name" value="HIS_KIN"/>
    <property type="match status" value="1"/>
</dbReference>
<dbReference type="SMART" id="SM00387">
    <property type="entry name" value="HATPase_c"/>
    <property type="match status" value="1"/>
</dbReference>
<dbReference type="SMART" id="SM00304">
    <property type="entry name" value="HAMP"/>
    <property type="match status" value="1"/>
</dbReference>
<dbReference type="PRINTS" id="PR00344">
    <property type="entry name" value="BCTRLSENSOR"/>
</dbReference>
<evidence type="ECO:0000259" key="12">
    <source>
        <dbReference type="PROSITE" id="PS50109"/>
    </source>
</evidence>
<evidence type="ECO:0000259" key="13">
    <source>
        <dbReference type="PROSITE" id="PS50885"/>
    </source>
</evidence>
<dbReference type="Gene3D" id="6.10.340.10">
    <property type="match status" value="1"/>
</dbReference>
<feature type="transmembrane region" description="Helical" evidence="11">
    <location>
        <begin position="188"/>
        <end position="210"/>
    </location>
</feature>
<dbReference type="GO" id="GO:0005886">
    <property type="term" value="C:plasma membrane"/>
    <property type="evidence" value="ECO:0007669"/>
    <property type="project" value="UniProtKB-SubCell"/>
</dbReference>
<sequence length="492" mass="53184">MRRVLLSASSVRTRILAAVVGLAALALVVSGYTVFYLQLMQVQDRIDAELEADAREFVVLHEVGVDPSTGEAFASPSDLVRTAMERIIPTRHEGVLGMVDGEVMYTSPVADVALEDDPELVASLGGYATAERAQFTTISTELTTYRAVVVPVQASLDEEPGAGNNQAGAAFVMAYDQSAERAQFSGVFVTYTGVAAFSLLVVALVGWLVAGRLLHPIRLLAETSHRITQEDLTERIPVTGNDDLAAMTRSVNDMLDRLEGAFTAQAHLIHDVSHELRTPLTIIRGHLEVLHTDDHEDVLATRELALDELQRMNRVIDDLTTLAQADRPDFVSPVPVDLGTLTDEVYDKIFALGDRRWLVTERAEGEAVIDRERITQALVQLAANAVKFSPPGSVVSLGSRVQEDSVIFTVRDQGAGIAAEDLDRIFDRFHRSDTSQPGSGLGLPIVKAIAEAHSGSIHAESEVGSGATFSLILPQSAHSSTHSEHTPKDTDL</sequence>
<evidence type="ECO:0000256" key="8">
    <source>
        <dbReference type="ARBA" id="ARBA00022989"/>
    </source>
</evidence>